<dbReference type="GO" id="GO:0008270">
    <property type="term" value="F:zinc ion binding"/>
    <property type="evidence" value="ECO:0007669"/>
    <property type="project" value="UniProtKB-UniRule"/>
</dbReference>
<dbReference type="GO" id="GO:0042277">
    <property type="term" value="F:peptide binding"/>
    <property type="evidence" value="ECO:0007669"/>
    <property type="project" value="TreeGrafter"/>
</dbReference>
<feature type="chain" id="PRO_5001500019" description="Aminopeptidase" evidence="14">
    <location>
        <begin position="25"/>
        <end position="929"/>
    </location>
</feature>
<evidence type="ECO:0000256" key="11">
    <source>
        <dbReference type="PIRSR" id="PIRSR634016-4"/>
    </source>
</evidence>
<reference evidence="18 19" key="1">
    <citation type="submission" date="2013-05" db="EMBL/GenBank/DDBJ databases">
        <title>Genome assembly of Chondromyces apiculatus DSM 436.</title>
        <authorList>
            <person name="Sharma G."/>
            <person name="Khatri I."/>
            <person name="Kaur C."/>
            <person name="Mayilraj S."/>
            <person name="Subramanian S."/>
        </authorList>
    </citation>
    <scope>NUCLEOTIDE SEQUENCE [LARGE SCALE GENOMIC DNA]</scope>
    <source>
        <strain evidence="18 19">DSM 436</strain>
    </source>
</reference>
<dbReference type="Pfam" id="PF01433">
    <property type="entry name" value="Peptidase_M1"/>
    <property type="match status" value="1"/>
</dbReference>
<keyword evidence="6 12" id="KW-0378">Hydrolase</keyword>
<evidence type="ECO:0000256" key="6">
    <source>
        <dbReference type="ARBA" id="ARBA00022801"/>
    </source>
</evidence>
<evidence type="ECO:0000256" key="5">
    <source>
        <dbReference type="ARBA" id="ARBA00022723"/>
    </source>
</evidence>
<proteinExistence type="inferred from homology"/>
<organism evidence="18 19">
    <name type="scientific">Chondromyces apiculatus DSM 436</name>
    <dbReference type="NCBI Taxonomy" id="1192034"/>
    <lineage>
        <taxon>Bacteria</taxon>
        <taxon>Pseudomonadati</taxon>
        <taxon>Myxococcota</taxon>
        <taxon>Polyangia</taxon>
        <taxon>Polyangiales</taxon>
        <taxon>Polyangiaceae</taxon>
        <taxon>Chondromyces</taxon>
    </lineage>
</organism>
<evidence type="ECO:0000256" key="14">
    <source>
        <dbReference type="SAM" id="SignalP"/>
    </source>
</evidence>
<dbReference type="PANTHER" id="PTHR11533:SF174">
    <property type="entry name" value="PUROMYCIN-SENSITIVE AMINOPEPTIDASE-RELATED"/>
    <property type="match status" value="1"/>
</dbReference>
<dbReference type="SUPFAM" id="SSF55486">
    <property type="entry name" value="Metalloproteases ('zincins'), catalytic domain"/>
    <property type="match status" value="1"/>
</dbReference>
<dbReference type="Gene3D" id="1.10.390.10">
    <property type="entry name" value="Neutral Protease Domain 2"/>
    <property type="match status" value="1"/>
</dbReference>
<dbReference type="AlphaFoldDB" id="A0A017SYY6"/>
<evidence type="ECO:0000256" key="3">
    <source>
        <dbReference type="ARBA" id="ARBA00022438"/>
    </source>
</evidence>
<dbReference type="PROSITE" id="PS51257">
    <property type="entry name" value="PROKAR_LIPOPROTEIN"/>
    <property type="match status" value="1"/>
</dbReference>
<dbReference type="Pfam" id="PF17900">
    <property type="entry name" value="Peptidase_M1_N"/>
    <property type="match status" value="1"/>
</dbReference>
<dbReference type="InterPro" id="IPR024571">
    <property type="entry name" value="ERAP1-like_C_dom"/>
</dbReference>
<evidence type="ECO:0000259" key="15">
    <source>
        <dbReference type="Pfam" id="PF01433"/>
    </source>
</evidence>
<comment type="similarity">
    <text evidence="2 12">Belongs to the peptidase M1 family.</text>
</comment>
<protein>
    <recommendedName>
        <fullName evidence="12">Aminopeptidase</fullName>
        <ecNumber evidence="12">3.4.11.-</ecNumber>
    </recommendedName>
</protein>
<feature type="active site" description="Proton acceptor" evidence="9">
    <location>
        <position position="356"/>
    </location>
</feature>
<feature type="signal peptide" evidence="14">
    <location>
        <begin position="1"/>
        <end position="24"/>
    </location>
</feature>
<dbReference type="Gene3D" id="1.25.50.20">
    <property type="match status" value="1"/>
</dbReference>
<evidence type="ECO:0000256" key="12">
    <source>
        <dbReference type="RuleBase" id="RU364040"/>
    </source>
</evidence>
<feature type="binding site" evidence="10">
    <location>
        <position position="355"/>
    </location>
    <ligand>
        <name>Zn(2+)</name>
        <dbReference type="ChEBI" id="CHEBI:29105"/>
        <note>catalytic</note>
    </ligand>
</feature>
<dbReference type="OrthoDB" id="9816201at2"/>
<evidence type="ECO:0000256" key="2">
    <source>
        <dbReference type="ARBA" id="ARBA00010136"/>
    </source>
</evidence>
<dbReference type="FunFam" id="1.10.390.10:FF:000013">
    <property type="entry name" value="Aminopeptidase N"/>
    <property type="match status" value="1"/>
</dbReference>
<dbReference type="GO" id="GO:0070006">
    <property type="term" value="F:metalloaminopeptidase activity"/>
    <property type="evidence" value="ECO:0007669"/>
    <property type="project" value="TreeGrafter"/>
</dbReference>
<evidence type="ECO:0000259" key="16">
    <source>
        <dbReference type="Pfam" id="PF11838"/>
    </source>
</evidence>
<feature type="site" description="Transition state stabilizer" evidence="11">
    <location>
        <position position="440"/>
    </location>
</feature>
<dbReference type="EMBL" id="ASRX01000065">
    <property type="protein sequence ID" value="EYF02163.1"/>
    <property type="molecule type" value="Genomic_DNA"/>
</dbReference>
<dbReference type="Gene3D" id="2.60.40.1730">
    <property type="entry name" value="tricorn interacting facor f3 domain"/>
    <property type="match status" value="1"/>
</dbReference>
<dbReference type="GO" id="GO:0016020">
    <property type="term" value="C:membrane"/>
    <property type="evidence" value="ECO:0007669"/>
    <property type="project" value="TreeGrafter"/>
</dbReference>
<dbReference type="CDD" id="cd09601">
    <property type="entry name" value="M1_APN-Q_like"/>
    <property type="match status" value="1"/>
</dbReference>
<dbReference type="InterPro" id="IPR042097">
    <property type="entry name" value="Aminopeptidase_N-like_N_sf"/>
</dbReference>
<feature type="domain" description="Peptidase M1 membrane alanine aminopeptidase" evidence="15">
    <location>
        <begin position="282"/>
        <end position="499"/>
    </location>
</feature>
<sequence>MRRPNPRITTLTAVLAALATASCASSPPAPPPPSGAPPALASSDAESGQVDGKGGFTPPGIRLPRTVSPSRYSATLTVLPGEAALEGEIVIDLDLTEPTSVLWLNAKAISVERVEVEASGKRVGARVVPGGEEHLGVALEGVVPPGKAKLTLRYRGAVSSKDDRGVFVEEEGGAKFVFSQFESVEARRAFPCFDEPSFKVPWQLSLRVRAGEMALSNTPVVSEEPAGEGMKLVRFAETKPLPSYLVAFAVGPFELVDAGKAGAGQTPVRIAVPRGRAAEARWAKEATPALLGVLEKQLGIPYPYEKLDVVPVPKLVSFGAMENPGLITFSMPLTLAKPDEETPSFKRGFGRIMAHELGHQWFGNLVTTAFWDDIWLNEAFADWVMSRAVKQWQPSWDEEIAQAQAAAWAMSQDALVSARKIRQEIVSKDDIQNAFDPITYQKGATVLSMVEGWLGPERFMQGVRRYLERHAHKTATSADFLASMQEVGGKEVSAVLSSFLDQPGVPLLRSEITCEAGAAPALRLTQERLLPMGSAGAGGASAPWSIPVCYRLDGGGRKGAETRACTVVSQPSVVVPLGAGARCPAWAMLQAGGAGYYHVAYDEEALRALIGRGGRGGAPLSLVERVTVLRDLEALTSAGKVPIADALGVVVEAAKDPDPRVLEAALGIAAGVPRSHVPEALAPAYARFVREVFGARARALGFKPRAGESEALRLLRPRLLRLTANRGEEPSLVAEARRLADGYLADPASLEPEVVDTVLAIAARHGDRKLFDRMRAEALKEKEMKRRTILLRALRDFADPAIAREVMGLVLADTLDVRETVWLLFPGDARMAGTALGFVKEHFDALVKRMPGELLGDLPFVGSGLCDAAAAADLDAFFRERIGRLTGGPRRLAQAVEEISLCSALREAQGASLSTFLARYEKKGRGEKG</sequence>
<comment type="cofactor">
    <cofactor evidence="10 12">
        <name>Zn(2+)</name>
        <dbReference type="ChEBI" id="CHEBI:29105"/>
    </cofactor>
    <text evidence="10 12">Binds 1 zinc ion per subunit.</text>
</comment>
<dbReference type="SUPFAM" id="SSF63737">
    <property type="entry name" value="Leukotriene A4 hydrolase N-terminal domain"/>
    <property type="match status" value="1"/>
</dbReference>
<gene>
    <name evidence="18" type="ORF">CAP_7374</name>
</gene>
<feature type="domain" description="Aminopeptidase N-like N-terminal" evidence="17">
    <location>
        <begin position="69"/>
        <end position="245"/>
    </location>
</feature>
<dbReference type="PANTHER" id="PTHR11533">
    <property type="entry name" value="PROTEASE M1 ZINC METALLOPROTEASE"/>
    <property type="match status" value="1"/>
</dbReference>
<keyword evidence="8 12" id="KW-0482">Metalloprotease</keyword>
<dbReference type="InterPro" id="IPR001930">
    <property type="entry name" value="Peptidase_M1"/>
</dbReference>
<evidence type="ECO:0000259" key="17">
    <source>
        <dbReference type="Pfam" id="PF17900"/>
    </source>
</evidence>
<keyword evidence="5 10" id="KW-0479">Metal-binding</keyword>
<keyword evidence="3 12" id="KW-0031">Aminopeptidase</keyword>
<evidence type="ECO:0000313" key="18">
    <source>
        <dbReference type="EMBL" id="EYF02163.1"/>
    </source>
</evidence>
<dbReference type="InterPro" id="IPR050344">
    <property type="entry name" value="Peptidase_M1_aminopeptidases"/>
</dbReference>
<name>A0A017SYY6_9BACT</name>
<keyword evidence="7 10" id="KW-0862">Zinc</keyword>
<feature type="binding site" evidence="10">
    <location>
        <position position="359"/>
    </location>
    <ligand>
        <name>Zn(2+)</name>
        <dbReference type="ChEBI" id="CHEBI:29105"/>
        <note>catalytic</note>
    </ligand>
</feature>
<dbReference type="InterPro" id="IPR034016">
    <property type="entry name" value="M1_APN-typ"/>
</dbReference>
<evidence type="ECO:0000313" key="19">
    <source>
        <dbReference type="Proteomes" id="UP000019678"/>
    </source>
</evidence>
<comment type="caution">
    <text evidence="18">The sequence shown here is derived from an EMBL/GenBank/DDBJ whole genome shotgun (WGS) entry which is preliminary data.</text>
</comment>
<dbReference type="Proteomes" id="UP000019678">
    <property type="component" value="Unassembled WGS sequence"/>
</dbReference>
<feature type="compositionally biased region" description="Pro residues" evidence="13">
    <location>
        <begin position="27"/>
        <end position="36"/>
    </location>
</feature>
<evidence type="ECO:0000256" key="9">
    <source>
        <dbReference type="PIRSR" id="PIRSR634016-1"/>
    </source>
</evidence>
<dbReference type="GO" id="GO:0005615">
    <property type="term" value="C:extracellular space"/>
    <property type="evidence" value="ECO:0007669"/>
    <property type="project" value="TreeGrafter"/>
</dbReference>
<dbReference type="GO" id="GO:0016285">
    <property type="term" value="F:alanyl aminopeptidase activity"/>
    <property type="evidence" value="ECO:0007669"/>
    <property type="project" value="UniProtKB-EC"/>
</dbReference>
<dbReference type="eggNOG" id="COG0308">
    <property type="taxonomic scope" value="Bacteria"/>
</dbReference>
<dbReference type="GO" id="GO:0043171">
    <property type="term" value="P:peptide catabolic process"/>
    <property type="evidence" value="ECO:0007669"/>
    <property type="project" value="TreeGrafter"/>
</dbReference>
<dbReference type="InterPro" id="IPR014782">
    <property type="entry name" value="Peptidase_M1_dom"/>
</dbReference>
<dbReference type="GO" id="GO:0005737">
    <property type="term" value="C:cytoplasm"/>
    <property type="evidence" value="ECO:0007669"/>
    <property type="project" value="TreeGrafter"/>
</dbReference>
<feature type="domain" description="ERAP1-like C-terminal" evidence="16">
    <location>
        <begin position="586"/>
        <end position="899"/>
    </location>
</feature>
<comment type="catalytic activity">
    <reaction evidence="1">
        <text>Release of an N-terminal amino acid, Xaa-|-Yaa- from a peptide, amide or arylamide. Xaa is preferably Ala, but may be most amino acids including Pro (slow action). When a terminal hydrophobic residue is followed by a prolyl residue, the two may be released as an intact Xaa-Pro dipeptide.</text>
        <dbReference type="EC" id="3.4.11.2"/>
    </reaction>
</comment>
<feature type="binding site" evidence="10">
    <location>
        <position position="378"/>
    </location>
    <ligand>
        <name>Zn(2+)</name>
        <dbReference type="ChEBI" id="CHEBI:29105"/>
        <note>catalytic</note>
    </ligand>
</feature>
<evidence type="ECO:0000256" key="4">
    <source>
        <dbReference type="ARBA" id="ARBA00022670"/>
    </source>
</evidence>
<dbReference type="Pfam" id="PF11838">
    <property type="entry name" value="ERAP1_C"/>
    <property type="match status" value="1"/>
</dbReference>
<dbReference type="InterPro" id="IPR045357">
    <property type="entry name" value="Aminopeptidase_N-like_N"/>
</dbReference>
<evidence type="ECO:0000256" key="7">
    <source>
        <dbReference type="ARBA" id="ARBA00022833"/>
    </source>
</evidence>
<evidence type="ECO:0000256" key="10">
    <source>
        <dbReference type="PIRSR" id="PIRSR634016-3"/>
    </source>
</evidence>
<keyword evidence="14" id="KW-0732">Signal</keyword>
<dbReference type="STRING" id="1192034.CAP_7374"/>
<dbReference type="GO" id="GO:0006508">
    <property type="term" value="P:proteolysis"/>
    <property type="evidence" value="ECO:0007669"/>
    <property type="project" value="UniProtKB-KW"/>
</dbReference>
<keyword evidence="19" id="KW-1185">Reference proteome</keyword>
<keyword evidence="4 12" id="KW-0645">Protease</keyword>
<dbReference type="PRINTS" id="PR00756">
    <property type="entry name" value="ALADIPTASE"/>
</dbReference>
<dbReference type="RefSeq" id="WP_052376437.1">
    <property type="nucleotide sequence ID" value="NZ_ASRX01000065.1"/>
</dbReference>
<dbReference type="EC" id="3.4.11.-" evidence="12"/>
<feature type="region of interest" description="Disordered" evidence="13">
    <location>
        <begin position="22"/>
        <end position="64"/>
    </location>
</feature>
<accession>A0A017SYY6</accession>
<evidence type="ECO:0000256" key="8">
    <source>
        <dbReference type="ARBA" id="ARBA00023049"/>
    </source>
</evidence>
<dbReference type="InterPro" id="IPR027268">
    <property type="entry name" value="Peptidase_M4/M1_CTD_sf"/>
</dbReference>
<evidence type="ECO:0000256" key="13">
    <source>
        <dbReference type="SAM" id="MobiDB-lite"/>
    </source>
</evidence>
<evidence type="ECO:0000256" key="1">
    <source>
        <dbReference type="ARBA" id="ARBA00000098"/>
    </source>
</evidence>